<evidence type="ECO:0000313" key="4">
    <source>
        <dbReference type="EMBL" id="SOD96169.1"/>
    </source>
</evidence>
<evidence type="ECO:0000259" key="3">
    <source>
        <dbReference type="PROSITE" id="PS50234"/>
    </source>
</evidence>
<feature type="compositionally biased region" description="Acidic residues" evidence="2">
    <location>
        <begin position="236"/>
        <end position="250"/>
    </location>
</feature>
<keyword evidence="5" id="KW-1185">Reference proteome</keyword>
<dbReference type="NCBIfam" id="TIGR01651">
    <property type="entry name" value="CobT"/>
    <property type="match status" value="1"/>
</dbReference>
<feature type="region of interest" description="Disordered" evidence="2">
    <location>
        <begin position="1"/>
        <end position="29"/>
    </location>
</feature>
<evidence type="ECO:0000256" key="2">
    <source>
        <dbReference type="SAM" id="MobiDB-lite"/>
    </source>
</evidence>
<dbReference type="Pfam" id="PF06213">
    <property type="entry name" value="CobT"/>
    <property type="match status" value="1"/>
</dbReference>
<dbReference type="InterPro" id="IPR002035">
    <property type="entry name" value="VWF_A"/>
</dbReference>
<reference evidence="4 5" key="1">
    <citation type="submission" date="2017-09" db="EMBL/GenBank/DDBJ databases">
        <authorList>
            <person name="Ehlers B."/>
            <person name="Leendertz F.H."/>
        </authorList>
    </citation>
    <scope>NUCLEOTIDE SEQUENCE [LARGE SCALE GENOMIC DNA]</scope>
    <source>
        <strain evidence="4 5">USBA 140</strain>
    </source>
</reference>
<evidence type="ECO:0000313" key="5">
    <source>
        <dbReference type="Proteomes" id="UP000219621"/>
    </source>
</evidence>
<dbReference type="SUPFAM" id="SSF53300">
    <property type="entry name" value="vWA-like"/>
    <property type="match status" value="1"/>
</dbReference>
<dbReference type="InterPro" id="IPR051928">
    <property type="entry name" value="NorD/CobT"/>
</dbReference>
<proteinExistence type="predicted"/>
<sequence>MERRGPAPTARPGSNRPGKLASGDSSPTELVKRATTACVRALSGERDVTVTYTPLTYAQNAASVSGKSVRLPLPAAKMTPDMVTRLRGVSDSLAMRLRHHDDGVHRRRLPQSREAREVYDALEQARVEALGARRLKGIARNLGGTIEQRLSGEGYGQINEQSRMPLHEVLRLYAHERFGAVEAGPTMQHMVDICRPYLEGKLGEHLPKLLDVLGDQTAFADELRRLIADLDLEEDDIEEVERREEEEDESSGGNQEKPEEGESEEPQQGGQQEQGEDGMDAGSEAAPQDQAGEGESDDSQAMMAGEGEGAEEPAGPSAEPARPKPGHNEGDLLRYHPYTTRFDQVVEATDLCDPDELTRLRAQLDNQLAHLQGVVARLANRLQRKLMAKQTRSWEFDLEEGMLDASRLARIVANPMHSLSFKMEKDMDFRDTVVTLLIDNSGSMRGRPIGVAAMSADILARTLERCGVKVEILGFTTSAWKGGKSREMWVAGGKQPNPGRLNDLRHIVYKNADAPWRRARRNLGLMLREGILKENIDGEALLWAHSRLVSRPEQRKILMVISDGAPVDDSTLSVNPGNYLERHLREVIQAIETASPVDLVAIGIGHDVTRYYRRAVTIMDAEELGGTVMRQLTDLFDEPPRAGGGRGWERAVI</sequence>
<accession>A0A286GM53</accession>
<dbReference type="EC" id="6.6.1.2" evidence="1"/>
<dbReference type="PANTHER" id="PTHR41248:SF1">
    <property type="entry name" value="NORD PROTEIN"/>
    <property type="match status" value="1"/>
</dbReference>
<organism evidence="4 5">
    <name type="scientific">Caenispirillum bisanense</name>
    <dbReference type="NCBI Taxonomy" id="414052"/>
    <lineage>
        <taxon>Bacteria</taxon>
        <taxon>Pseudomonadati</taxon>
        <taxon>Pseudomonadota</taxon>
        <taxon>Alphaproteobacteria</taxon>
        <taxon>Rhodospirillales</taxon>
        <taxon>Novispirillaceae</taxon>
        <taxon>Caenispirillum</taxon>
    </lineage>
</organism>
<protein>
    <recommendedName>
        <fullName evidence="1">Cobaltochelatase subunit CobT</fullName>
        <ecNumber evidence="1">6.6.1.2</ecNumber>
    </recommendedName>
</protein>
<evidence type="ECO:0000256" key="1">
    <source>
        <dbReference type="NCBIfam" id="TIGR01651"/>
    </source>
</evidence>
<feature type="region of interest" description="Disordered" evidence="2">
    <location>
        <begin position="236"/>
        <end position="333"/>
    </location>
</feature>
<dbReference type="InterPro" id="IPR006538">
    <property type="entry name" value="CobT"/>
</dbReference>
<dbReference type="PROSITE" id="PS50234">
    <property type="entry name" value="VWFA"/>
    <property type="match status" value="1"/>
</dbReference>
<dbReference type="CDD" id="cd01454">
    <property type="entry name" value="vWA_norD_type"/>
    <property type="match status" value="1"/>
</dbReference>
<dbReference type="Proteomes" id="UP000219621">
    <property type="component" value="Unassembled WGS sequence"/>
</dbReference>
<name>A0A286GM53_9PROT</name>
<dbReference type="PIRSF" id="PIRSF031715">
    <property type="entry name" value="Cob_chel_CobT"/>
    <property type="match status" value="1"/>
</dbReference>
<dbReference type="AlphaFoldDB" id="A0A286GM53"/>
<feature type="domain" description="VWFA" evidence="3">
    <location>
        <begin position="433"/>
        <end position="624"/>
    </location>
</feature>
<gene>
    <name evidence="4" type="ORF">SAMN05421508_105189</name>
</gene>
<dbReference type="InterPro" id="IPR025861">
    <property type="entry name" value="CobT_VWA_dom"/>
</dbReference>
<dbReference type="Pfam" id="PF11775">
    <property type="entry name" value="CobT_C"/>
    <property type="match status" value="1"/>
</dbReference>
<dbReference type="InterPro" id="IPR036465">
    <property type="entry name" value="vWFA_dom_sf"/>
</dbReference>
<dbReference type="Gene3D" id="3.40.50.410">
    <property type="entry name" value="von Willebrand factor, type A domain"/>
    <property type="match status" value="1"/>
</dbReference>
<dbReference type="OrthoDB" id="9764783at2"/>
<dbReference type="EMBL" id="OCNJ01000005">
    <property type="protein sequence ID" value="SOD96169.1"/>
    <property type="molecule type" value="Genomic_DNA"/>
</dbReference>
<dbReference type="RefSeq" id="WP_097279565.1">
    <property type="nucleotide sequence ID" value="NZ_OCNJ01000005.1"/>
</dbReference>
<dbReference type="GO" id="GO:0051116">
    <property type="term" value="F:cobaltochelatase activity"/>
    <property type="evidence" value="ECO:0007669"/>
    <property type="project" value="UniProtKB-UniRule"/>
</dbReference>
<dbReference type="PANTHER" id="PTHR41248">
    <property type="entry name" value="NORD PROTEIN"/>
    <property type="match status" value="1"/>
</dbReference>
<dbReference type="GO" id="GO:0009236">
    <property type="term" value="P:cobalamin biosynthetic process"/>
    <property type="evidence" value="ECO:0007669"/>
    <property type="project" value="UniProtKB-UniRule"/>
</dbReference>